<reference evidence="3 4" key="1">
    <citation type="submission" date="2024-08" db="EMBL/GenBank/DDBJ databases">
        <title>Clostridium lapicellarii sp. nov., and Clostridium renhuaiense sp. nov., two species isolated from the mud in a fermentation cellar used for producing sauce-flavour Chinese liquors.</title>
        <authorList>
            <person name="Yang F."/>
            <person name="Wang H."/>
            <person name="Chen L.Q."/>
            <person name="Zhou N."/>
            <person name="Lu J.J."/>
            <person name="Pu X.X."/>
            <person name="Wan B."/>
            <person name="Wang L."/>
            <person name="Liu S.J."/>
        </authorList>
    </citation>
    <scope>NUCLEOTIDE SEQUENCE [LARGE SCALE GENOMIC DNA]</scope>
    <source>
        <strain evidence="3 4">MT-5</strain>
    </source>
</reference>
<dbReference type="SMART" id="SM00530">
    <property type="entry name" value="HTH_XRE"/>
    <property type="match status" value="1"/>
</dbReference>
<dbReference type="PROSITE" id="PS50943">
    <property type="entry name" value="HTH_CROC1"/>
    <property type="match status" value="1"/>
</dbReference>
<dbReference type="PANTHER" id="PTHR46558:SF13">
    <property type="entry name" value="HTH-TYPE TRANSCRIPTIONAL REGULATOR IMMR"/>
    <property type="match status" value="1"/>
</dbReference>
<name>A0ABV4BJJ4_9CLOT</name>
<dbReference type="SUPFAM" id="SSF47413">
    <property type="entry name" value="lambda repressor-like DNA-binding domains"/>
    <property type="match status" value="1"/>
</dbReference>
<sequence>MFSSRLKELRLEKGLTQKELAQKLNMQNTAISKYELNERKPDIDTLNQLAKFFNVSVDYLLGNTNIKNATDSADKISESLNDDPELAQFWDSLKDREDLKLLFKQTRNMDPNDIKKIIRIIKAIEDEEDRNDG</sequence>
<dbReference type="EMBL" id="JBGEWD010000001">
    <property type="protein sequence ID" value="MEY7998653.1"/>
    <property type="molecule type" value="Genomic_DNA"/>
</dbReference>
<keyword evidence="4" id="KW-1185">Reference proteome</keyword>
<evidence type="ECO:0000256" key="1">
    <source>
        <dbReference type="ARBA" id="ARBA00023125"/>
    </source>
</evidence>
<feature type="domain" description="HTH cro/C1-type" evidence="2">
    <location>
        <begin position="6"/>
        <end position="60"/>
    </location>
</feature>
<dbReference type="Gene3D" id="1.10.260.40">
    <property type="entry name" value="lambda repressor-like DNA-binding domains"/>
    <property type="match status" value="1"/>
</dbReference>
<proteinExistence type="predicted"/>
<comment type="caution">
    <text evidence="3">The sequence shown here is derived from an EMBL/GenBank/DDBJ whole genome shotgun (WGS) entry which is preliminary data.</text>
</comment>
<organism evidence="3 4">
    <name type="scientific">Clostridium moutaii</name>
    <dbReference type="NCBI Taxonomy" id="3240932"/>
    <lineage>
        <taxon>Bacteria</taxon>
        <taxon>Bacillati</taxon>
        <taxon>Bacillota</taxon>
        <taxon>Clostridia</taxon>
        <taxon>Eubacteriales</taxon>
        <taxon>Clostridiaceae</taxon>
        <taxon>Clostridium</taxon>
    </lineage>
</organism>
<evidence type="ECO:0000313" key="3">
    <source>
        <dbReference type="EMBL" id="MEY7998653.1"/>
    </source>
</evidence>
<dbReference type="CDD" id="cd00093">
    <property type="entry name" value="HTH_XRE"/>
    <property type="match status" value="1"/>
</dbReference>
<dbReference type="Pfam" id="PF01381">
    <property type="entry name" value="HTH_3"/>
    <property type="match status" value="1"/>
</dbReference>
<gene>
    <name evidence="3" type="ORF">AB8U03_00305</name>
</gene>
<accession>A0ABV4BJJ4</accession>
<dbReference type="RefSeq" id="WP_369702551.1">
    <property type="nucleotide sequence ID" value="NZ_JBGEWD010000001.1"/>
</dbReference>
<dbReference type="PANTHER" id="PTHR46558">
    <property type="entry name" value="TRACRIPTIONAL REGULATORY PROTEIN-RELATED-RELATED"/>
    <property type="match status" value="1"/>
</dbReference>
<dbReference type="Proteomes" id="UP001564657">
    <property type="component" value="Unassembled WGS sequence"/>
</dbReference>
<keyword evidence="1" id="KW-0238">DNA-binding</keyword>
<evidence type="ECO:0000259" key="2">
    <source>
        <dbReference type="PROSITE" id="PS50943"/>
    </source>
</evidence>
<protein>
    <submittedName>
        <fullName evidence="3">Helix-turn-helix domain-containing protein</fullName>
    </submittedName>
</protein>
<dbReference type="InterPro" id="IPR010982">
    <property type="entry name" value="Lambda_DNA-bd_dom_sf"/>
</dbReference>
<evidence type="ECO:0000313" key="4">
    <source>
        <dbReference type="Proteomes" id="UP001564657"/>
    </source>
</evidence>
<dbReference type="InterPro" id="IPR001387">
    <property type="entry name" value="Cro/C1-type_HTH"/>
</dbReference>